<proteinExistence type="predicted"/>
<keyword evidence="1" id="KW-0472">Membrane</keyword>
<sequence length="177" mass="19456">MVNPRKEKTKPFYSPGENKNLMIAPIVFAILVALVIVFLVLAIAYFAFPGSSPPASSSASTSDGSVFTLRLQENFVVEGERNVWEVVIPSDGDWIILSSFYILPAVNSRRFIDLYINNDRYAVYESPSNAVSAASLTPVAGLPLKQGDRVVFQGRNINNPFTLQAESSFVSFSKIKT</sequence>
<keyword evidence="1 2" id="KW-0812">Transmembrane</keyword>
<dbReference type="EMBL" id="LT994652">
    <property type="protein sequence ID" value="SPN78961.1"/>
    <property type="molecule type" value="Genomic_DNA"/>
</dbReference>
<reference evidence="2" key="1">
    <citation type="submission" date="2018-03" db="EMBL/GenBank/DDBJ databases">
        <authorList>
            <consortium name="Urmite Genomes"/>
        </authorList>
    </citation>
    <scope>NUCLEOTIDE SEQUENCE [LARGE SCALE GENOMIC DNA]</scope>
    <source>
        <strain evidence="2">IHUMI-S29</strain>
    </source>
</reference>
<organism evidence="2">
    <name type="scientific">Cedratvirus Zaza IHUMI</name>
    <dbReference type="NCBI Taxonomy" id="2126979"/>
    <lineage>
        <taxon>Viruses</taxon>
        <taxon>Pithoviruses</taxon>
    </lineage>
</organism>
<evidence type="ECO:0000256" key="1">
    <source>
        <dbReference type="SAM" id="Phobius"/>
    </source>
</evidence>
<feature type="transmembrane region" description="Helical" evidence="1">
    <location>
        <begin position="21"/>
        <end position="48"/>
    </location>
</feature>
<keyword evidence="1" id="KW-1133">Transmembrane helix</keyword>
<name>A0A2R8FDQ2_9VIRU</name>
<gene>
    <name evidence="2" type="ORF">ZAZAV_98</name>
</gene>
<accession>A0A2R8FDQ2</accession>
<evidence type="ECO:0000313" key="2">
    <source>
        <dbReference type="EMBL" id="SPN78961.1"/>
    </source>
</evidence>
<protein>
    <submittedName>
        <fullName evidence="2">Transmembrane domain-containing protein</fullName>
    </submittedName>
</protein>
<dbReference type="Proteomes" id="UP000270547">
    <property type="component" value="Segment"/>
</dbReference>